<dbReference type="AlphaFoldDB" id="A0A4R5E3K1"/>
<organism evidence="1 2">
    <name type="scientific">Nonomuraea mesophila</name>
    <dbReference type="NCBI Taxonomy" id="2530382"/>
    <lineage>
        <taxon>Bacteria</taxon>
        <taxon>Bacillati</taxon>
        <taxon>Actinomycetota</taxon>
        <taxon>Actinomycetes</taxon>
        <taxon>Streptosporangiales</taxon>
        <taxon>Streptosporangiaceae</taxon>
        <taxon>Nonomuraea</taxon>
    </lineage>
</organism>
<keyword evidence="1" id="KW-0808">Transferase</keyword>
<reference evidence="1 2" key="1">
    <citation type="submission" date="2019-03" db="EMBL/GenBank/DDBJ databases">
        <title>Draft genome sequences of novel Actinobacteria.</title>
        <authorList>
            <person name="Sahin N."/>
            <person name="Ay H."/>
            <person name="Saygin H."/>
        </authorList>
    </citation>
    <scope>NUCLEOTIDE SEQUENCE [LARGE SCALE GENOMIC DNA]</scope>
    <source>
        <strain evidence="1 2">6K102</strain>
    </source>
</reference>
<gene>
    <name evidence="1" type="ORF">E1295_46400</name>
</gene>
<keyword evidence="1" id="KW-0418">Kinase</keyword>
<feature type="non-terminal residue" evidence="1">
    <location>
        <position position="59"/>
    </location>
</feature>
<sequence length="59" mass="5987">MALGAGLAFVIGLVLIAGGAHYQRGMPDWWMAGPLALTCAGVLVRKRAPLLSLGLGVVG</sequence>
<name>A0A4R5E3K1_9ACTN</name>
<evidence type="ECO:0000313" key="2">
    <source>
        <dbReference type="Proteomes" id="UP000295136"/>
    </source>
</evidence>
<dbReference type="GO" id="GO:0016301">
    <property type="term" value="F:kinase activity"/>
    <property type="evidence" value="ECO:0007669"/>
    <property type="project" value="UniProtKB-KW"/>
</dbReference>
<proteinExistence type="predicted"/>
<protein>
    <submittedName>
        <fullName evidence="1">Two-component sensor histidine kinase</fullName>
    </submittedName>
</protein>
<keyword evidence="2" id="KW-1185">Reference proteome</keyword>
<evidence type="ECO:0000313" key="1">
    <source>
        <dbReference type="EMBL" id="TDE22687.1"/>
    </source>
</evidence>
<dbReference type="EMBL" id="SMLD01000285">
    <property type="protein sequence ID" value="TDE22687.1"/>
    <property type="molecule type" value="Genomic_DNA"/>
</dbReference>
<accession>A0A4R5E3K1</accession>
<dbReference type="Proteomes" id="UP000295136">
    <property type="component" value="Unassembled WGS sequence"/>
</dbReference>
<comment type="caution">
    <text evidence="1">The sequence shown here is derived from an EMBL/GenBank/DDBJ whole genome shotgun (WGS) entry which is preliminary data.</text>
</comment>